<dbReference type="EMBL" id="KQ965895">
    <property type="protein sequence ID" value="KXS09065.1"/>
    <property type="molecule type" value="Genomic_DNA"/>
</dbReference>
<protein>
    <submittedName>
        <fullName evidence="1">Uncharacterized protein</fullName>
    </submittedName>
</protein>
<keyword evidence="2" id="KW-1185">Reference proteome</keyword>
<gene>
    <name evidence="1" type="ORF">M427DRAFT_76016</name>
</gene>
<organism evidence="1 2">
    <name type="scientific">Gonapodya prolifera (strain JEL478)</name>
    <name type="common">Monoblepharis prolifera</name>
    <dbReference type="NCBI Taxonomy" id="1344416"/>
    <lineage>
        <taxon>Eukaryota</taxon>
        <taxon>Fungi</taxon>
        <taxon>Fungi incertae sedis</taxon>
        <taxon>Chytridiomycota</taxon>
        <taxon>Chytridiomycota incertae sedis</taxon>
        <taxon>Monoblepharidomycetes</taxon>
        <taxon>Monoblepharidales</taxon>
        <taxon>Gonapodyaceae</taxon>
        <taxon>Gonapodya</taxon>
    </lineage>
</organism>
<evidence type="ECO:0000313" key="1">
    <source>
        <dbReference type="EMBL" id="KXS09065.1"/>
    </source>
</evidence>
<dbReference type="AlphaFoldDB" id="A0A138ZXN8"/>
<name>A0A138ZXN8_GONPJ</name>
<sequence length="114" mass="12667">MGIIRHIVNFQSFTPLPTQGALSGLGTLVFSIIKAEESANASGGATVELTFDGETEQGTWRVSRRPWGYNAVPQTWLVHPDREIQVKPGVRYQVEVEERGDGKGWRVASVNWDK</sequence>
<dbReference type="OrthoDB" id="10406364at2759"/>
<dbReference type="Proteomes" id="UP000070544">
    <property type="component" value="Unassembled WGS sequence"/>
</dbReference>
<proteinExistence type="predicted"/>
<accession>A0A138ZXN8</accession>
<reference evidence="1 2" key="1">
    <citation type="journal article" date="2015" name="Genome Biol. Evol.">
        <title>Phylogenomic analyses indicate that early fungi evolved digesting cell walls of algal ancestors of land plants.</title>
        <authorList>
            <person name="Chang Y."/>
            <person name="Wang S."/>
            <person name="Sekimoto S."/>
            <person name="Aerts A.L."/>
            <person name="Choi C."/>
            <person name="Clum A."/>
            <person name="LaButti K.M."/>
            <person name="Lindquist E.A."/>
            <person name="Yee Ngan C."/>
            <person name="Ohm R.A."/>
            <person name="Salamov A.A."/>
            <person name="Grigoriev I.V."/>
            <person name="Spatafora J.W."/>
            <person name="Berbee M.L."/>
        </authorList>
    </citation>
    <scope>NUCLEOTIDE SEQUENCE [LARGE SCALE GENOMIC DNA]</scope>
    <source>
        <strain evidence="1 2">JEL478</strain>
    </source>
</reference>
<evidence type="ECO:0000313" key="2">
    <source>
        <dbReference type="Proteomes" id="UP000070544"/>
    </source>
</evidence>